<dbReference type="InterPro" id="IPR018957">
    <property type="entry name" value="Znf_C3HC4_RING-type"/>
</dbReference>
<protein>
    <recommendedName>
        <fullName evidence="6">RING-type domain-containing protein</fullName>
    </recommendedName>
</protein>
<accession>A8NLR1</accession>
<dbReference type="Gene3D" id="3.30.40.10">
    <property type="entry name" value="Zinc/RING finger domain, C3HC4 (zinc finger)"/>
    <property type="match status" value="1"/>
</dbReference>
<dbReference type="AlphaFoldDB" id="A8NLR1"/>
<dbReference type="OrthoDB" id="2671218at2759"/>
<dbReference type="SMART" id="SM00184">
    <property type="entry name" value="RING"/>
    <property type="match status" value="1"/>
</dbReference>
<keyword evidence="1" id="KW-0479">Metal-binding</keyword>
<gene>
    <name evidence="7" type="ORF">CC1G_11255</name>
</gene>
<keyword evidence="2 4" id="KW-0863">Zinc-finger</keyword>
<dbReference type="HOGENOM" id="CLU_1057736_0_0_1"/>
<dbReference type="GO" id="GO:0008270">
    <property type="term" value="F:zinc ion binding"/>
    <property type="evidence" value="ECO:0007669"/>
    <property type="project" value="UniProtKB-KW"/>
</dbReference>
<dbReference type="GeneID" id="6011273"/>
<dbReference type="InterPro" id="IPR001841">
    <property type="entry name" value="Znf_RING"/>
</dbReference>
<feature type="compositionally biased region" description="Low complexity" evidence="5">
    <location>
        <begin position="10"/>
        <end position="28"/>
    </location>
</feature>
<feature type="region of interest" description="Disordered" evidence="5">
    <location>
        <begin position="1"/>
        <end position="96"/>
    </location>
</feature>
<organism evidence="7 8">
    <name type="scientific">Coprinopsis cinerea (strain Okayama-7 / 130 / ATCC MYA-4618 / FGSC 9003)</name>
    <name type="common">Inky cap fungus</name>
    <name type="synonym">Hormographiella aspergillata</name>
    <dbReference type="NCBI Taxonomy" id="240176"/>
    <lineage>
        <taxon>Eukaryota</taxon>
        <taxon>Fungi</taxon>
        <taxon>Dikarya</taxon>
        <taxon>Basidiomycota</taxon>
        <taxon>Agaricomycotina</taxon>
        <taxon>Agaricomycetes</taxon>
        <taxon>Agaricomycetidae</taxon>
        <taxon>Agaricales</taxon>
        <taxon>Agaricineae</taxon>
        <taxon>Psathyrellaceae</taxon>
        <taxon>Coprinopsis</taxon>
    </lineage>
</organism>
<comment type="caution">
    <text evidence="7">The sequence shown here is derived from an EMBL/GenBank/DDBJ whole genome shotgun (WGS) entry which is preliminary data.</text>
</comment>
<name>A8NLR1_COPC7</name>
<dbReference type="RefSeq" id="XP_001834756.2">
    <property type="nucleotide sequence ID" value="XM_001834704.2"/>
</dbReference>
<keyword evidence="3" id="KW-0862">Zinc</keyword>
<dbReference type="VEuPathDB" id="FungiDB:CC1G_11255"/>
<evidence type="ECO:0000256" key="3">
    <source>
        <dbReference type="ARBA" id="ARBA00022833"/>
    </source>
</evidence>
<dbReference type="InParanoid" id="A8NLR1"/>
<evidence type="ECO:0000256" key="4">
    <source>
        <dbReference type="PROSITE-ProRule" id="PRU00175"/>
    </source>
</evidence>
<dbReference type="STRING" id="240176.A8NLR1"/>
<dbReference type="KEGG" id="cci:CC1G_11255"/>
<keyword evidence="8" id="KW-1185">Reference proteome</keyword>
<dbReference type="PROSITE" id="PS50089">
    <property type="entry name" value="ZF_RING_2"/>
    <property type="match status" value="1"/>
</dbReference>
<evidence type="ECO:0000313" key="8">
    <source>
        <dbReference type="Proteomes" id="UP000001861"/>
    </source>
</evidence>
<dbReference type="Proteomes" id="UP000001861">
    <property type="component" value="Unassembled WGS sequence"/>
</dbReference>
<evidence type="ECO:0000313" key="7">
    <source>
        <dbReference type="EMBL" id="EAU87075.2"/>
    </source>
</evidence>
<dbReference type="SUPFAM" id="SSF57850">
    <property type="entry name" value="RING/U-box"/>
    <property type="match status" value="1"/>
</dbReference>
<sequence length="263" mass="29304">MPFPPTPADSPARPTRASRTSATSTPTRRPTHGSRQPLGANSTQSSPTRRTRSSTKAEREAAQAAATRAQHPSPVVRRTYLHNRTMRPERSSSIASIPSILSDSTLPSLTDLFPPQKPLPLRITDIFMDNALCALCARVPVDAVSLQCGHSFCTKCTREAFRAEFRTKLEDFLDDDAIKVPTSPRTQAEMVATIRKNGRDPEDIFRYQCPMCRATVNESPVPNYVLRSLVSELQRELIVFLMARGTGYRATADDYYKFEGLFL</sequence>
<reference evidence="7 8" key="1">
    <citation type="journal article" date="2010" name="Proc. Natl. Acad. Sci. U.S.A.">
        <title>Insights into evolution of multicellular fungi from the assembled chromosomes of the mushroom Coprinopsis cinerea (Coprinus cinereus).</title>
        <authorList>
            <person name="Stajich J.E."/>
            <person name="Wilke S.K."/>
            <person name="Ahren D."/>
            <person name="Au C.H."/>
            <person name="Birren B.W."/>
            <person name="Borodovsky M."/>
            <person name="Burns C."/>
            <person name="Canback B."/>
            <person name="Casselton L.A."/>
            <person name="Cheng C.K."/>
            <person name="Deng J."/>
            <person name="Dietrich F.S."/>
            <person name="Fargo D.C."/>
            <person name="Farman M.L."/>
            <person name="Gathman A.C."/>
            <person name="Goldberg J."/>
            <person name="Guigo R."/>
            <person name="Hoegger P.J."/>
            <person name="Hooker J.B."/>
            <person name="Huggins A."/>
            <person name="James T.Y."/>
            <person name="Kamada T."/>
            <person name="Kilaru S."/>
            <person name="Kodira C."/>
            <person name="Kues U."/>
            <person name="Kupfer D."/>
            <person name="Kwan H.S."/>
            <person name="Lomsadze A."/>
            <person name="Li W."/>
            <person name="Lilly W.W."/>
            <person name="Ma L.J."/>
            <person name="Mackey A.J."/>
            <person name="Manning G."/>
            <person name="Martin F."/>
            <person name="Muraguchi H."/>
            <person name="Natvig D.O."/>
            <person name="Palmerini H."/>
            <person name="Ramesh M.A."/>
            <person name="Rehmeyer C.J."/>
            <person name="Roe B.A."/>
            <person name="Shenoy N."/>
            <person name="Stanke M."/>
            <person name="Ter-Hovhannisyan V."/>
            <person name="Tunlid A."/>
            <person name="Velagapudi R."/>
            <person name="Vision T.J."/>
            <person name="Zeng Q."/>
            <person name="Zolan M.E."/>
            <person name="Pukkila P.J."/>
        </authorList>
    </citation>
    <scope>NUCLEOTIDE SEQUENCE [LARGE SCALE GENOMIC DNA]</scope>
    <source>
        <strain evidence="8">Okayama-7 / 130 / ATCC MYA-4618 / FGSC 9003</strain>
    </source>
</reference>
<evidence type="ECO:0000256" key="2">
    <source>
        <dbReference type="ARBA" id="ARBA00022771"/>
    </source>
</evidence>
<feature type="domain" description="RING-type" evidence="6">
    <location>
        <begin position="133"/>
        <end position="213"/>
    </location>
</feature>
<dbReference type="Pfam" id="PF00097">
    <property type="entry name" value="zf-C3HC4"/>
    <property type="match status" value="1"/>
</dbReference>
<evidence type="ECO:0000256" key="1">
    <source>
        <dbReference type="ARBA" id="ARBA00022723"/>
    </source>
</evidence>
<evidence type="ECO:0000259" key="6">
    <source>
        <dbReference type="PROSITE" id="PS50089"/>
    </source>
</evidence>
<evidence type="ECO:0000256" key="5">
    <source>
        <dbReference type="SAM" id="MobiDB-lite"/>
    </source>
</evidence>
<dbReference type="InterPro" id="IPR013083">
    <property type="entry name" value="Znf_RING/FYVE/PHD"/>
</dbReference>
<dbReference type="EMBL" id="AACS02000012">
    <property type="protein sequence ID" value="EAU87075.2"/>
    <property type="molecule type" value="Genomic_DNA"/>
</dbReference>
<proteinExistence type="predicted"/>